<dbReference type="AlphaFoldDB" id="A0A7X2V4H0"/>
<dbReference type="Pfam" id="PF13508">
    <property type="entry name" value="Acetyltransf_7"/>
    <property type="match status" value="1"/>
</dbReference>
<organism evidence="2 3">
    <name type="scientific">Metabacillus mangrovi</name>
    <dbReference type="NCBI Taxonomy" id="1491830"/>
    <lineage>
        <taxon>Bacteria</taxon>
        <taxon>Bacillati</taxon>
        <taxon>Bacillota</taxon>
        <taxon>Bacilli</taxon>
        <taxon>Bacillales</taxon>
        <taxon>Bacillaceae</taxon>
        <taxon>Metabacillus</taxon>
    </lineage>
</organism>
<dbReference type="GO" id="GO:0016747">
    <property type="term" value="F:acyltransferase activity, transferring groups other than amino-acyl groups"/>
    <property type="evidence" value="ECO:0007669"/>
    <property type="project" value="InterPro"/>
</dbReference>
<dbReference type="InterPro" id="IPR016181">
    <property type="entry name" value="Acyl_CoA_acyltransferase"/>
</dbReference>
<comment type="caution">
    <text evidence="2">The sequence shown here is derived from an EMBL/GenBank/DDBJ whole genome shotgun (WGS) entry which is preliminary data.</text>
</comment>
<dbReference type="Gene3D" id="3.40.630.30">
    <property type="match status" value="1"/>
</dbReference>
<gene>
    <name evidence="2" type="ORF">GKZ89_10105</name>
</gene>
<name>A0A7X2V4H0_9BACI</name>
<keyword evidence="3" id="KW-1185">Reference proteome</keyword>
<proteinExistence type="predicted"/>
<dbReference type="Proteomes" id="UP000434639">
    <property type="component" value="Unassembled WGS sequence"/>
</dbReference>
<feature type="domain" description="N-acetyltransferase" evidence="1">
    <location>
        <begin position="35"/>
        <end position="179"/>
    </location>
</feature>
<sequence>MHVFVVRPEPSFEPEPVSRGTGEFHYSREQGGKNVKIKIIQAEETIPLRQQLLRPGRPQHESVYDTDSADTTLHLGARLDSKLISIATFSKEKSSFFSEPVQYRLRGMATLTEYRGIGSGSRLLKEANQLLIERSAGLWWCNARMSAANFYRKQGLSVIGGEFDIVGIGAHVVMYKSLK</sequence>
<evidence type="ECO:0000313" key="3">
    <source>
        <dbReference type="Proteomes" id="UP000434639"/>
    </source>
</evidence>
<evidence type="ECO:0000313" key="2">
    <source>
        <dbReference type="EMBL" id="MTH53757.1"/>
    </source>
</evidence>
<dbReference type="InterPro" id="IPR000182">
    <property type="entry name" value="GNAT_dom"/>
</dbReference>
<dbReference type="EMBL" id="WMIB01000008">
    <property type="protein sequence ID" value="MTH53757.1"/>
    <property type="molecule type" value="Genomic_DNA"/>
</dbReference>
<protein>
    <submittedName>
        <fullName evidence="2">GNAT family N-acetyltransferase</fullName>
    </submittedName>
</protein>
<dbReference type="SUPFAM" id="SSF55729">
    <property type="entry name" value="Acyl-CoA N-acyltransferases (Nat)"/>
    <property type="match status" value="1"/>
</dbReference>
<keyword evidence="2" id="KW-0808">Transferase</keyword>
<evidence type="ECO:0000259" key="1">
    <source>
        <dbReference type="PROSITE" id="PS51186"/>
    </source>
</evidence>
<dbReference type="PROSITE" id="PS51186">
    <property type="entry name" value="GNAT"/>
    <property type="match status" value="1"/>
</dbReference>
<accession>A0A7X2V4H0</accession>
<reference evidence="2 3" key="1">
    <citation type="journal article" date="2017" name="Int. J. Syst. Evol. Microbiol.">
        <title>Bacillus mangrovi sp. nov., isolated from a sediment sample from a mangrove forest.</title>
        <authorList>
            <person name="Gupta V."/>
            <person name="Singh P.K."/>
            <person name="Korpole S."/>
            <person name="Tanuku N.R.S."/>
            <person name="Pinnaka A.K."/>
        </authorList>
    </citation>
    <scope>NUCLEOTIDE SEQUENCE [LARGE SCALE GENOMIC DNA]</scope>
    <source>
        <strain evidence="2 3">KCTC 33872</strain>
    </source>
</reference>